<gene>
    <name evidence="2" type="ORF">ACFFNX_36090</name>
</gene>
<sequence length="109" mass="11203">GPPPPGAVPPPRSGGRPAITLNQTFGDGNTAFVVSGSGFAPGRKVTIRLDTRPASPYTPVVDFGGAFNYAVNQSHEFFPGKIPPGAHRVTVTVGGLSRQMAAAFTVNSL</sequence>
<dbReference type="Proteomes" id="UP001589627">
    <property type="component" value="Unassembled WGS sequence"/>
</dbReference>
<proteinExistence type="predicted"/>
<evidence type="ECO:0000256" key="1">
    <source>
        <dbReference type="SAM" id="MobiDB-lite"/>
    </source>
</evidence>
<evidence type="ECO:0000313" key="2">
    <source>
        <dbReference type="EMBL" id="MFB9837609.1"/>
    </source>
</evidence>
<comment type="caution">
    <text evidence="2">The sequence shown here is derived from an EMBL/GenBank/DDBJ whole genome shotgun (WGS) entry which is preliminary data.</text>
</comment>
<organism evidence="2 3">
    <name type="scientific">Actinoallomurus acaciae</name>
    <dbReference type="NCBI Taxonomy" id="502577"/>
    <lineage>
        <taxon>Bacteria</taxon>
        <taxon>Bacillati</taxon>
        <taxon>Actinomycetota</taxon>
        <taxon>Actinomycetes</taxon>
        <taxon>Streptosporangiales</taxon>
        <taxon>Thermomonosporaceae</taxon>
        <taxon>Actinoallomurus</taxon>
    </lineage>
</organism>
<dbReference type="RefSeq" id="WP_378210485.1">
    <property type="nucleotide sequence ID" value="NZ_JBHLZP010000400.1"/>
</dbReference>
<feature type="region of interest" description="Disordered" evidence="1">
    <location>
        <begin position="1"/>
        <end position="22"/>
    </location>
</feature>
<feature type="compositionally biased region" description="Pro residues" evidence="1">
    <location>
        <begin position="1"/>
        <end position="12"/>
    </location>
</feature>
<name>A0ABV5YRC4_9ACTN</name>
<protein>
    <submittedName>
        <fullName evidence="2">Uncharacterized protein</fullName>
    </submittedName>
</protein>
<reference evidence="2 3" key="1">
    <citation type="submission" date="2024-09" db="EMBL/GenBank/DDBJ databases">
        <authorList>
            <person name="Sun Q."/>
            <person name="Mori K."/>
        </authorList>
    </citation>
    <scope>NUCLEOTIDE SEQUENCE [LARGE SCALE GENOMIC DNA]</scope>
    <source>
        <strain evidence="2 3">TBRC 0563</strain>
    </source>
</reference>
<evidence type="ECO:0000313" key="3">
    <source>
        <dbReference type="Proteomes" id="UP001589627"/>
    </source>
</evidence>
<keyword evidence="3" id="KW-1185">Reference proteome</keyword>
<feature type="non-terminal residue" evidence="2">
    <location>
        <position position="1"/>
    </location>
</feature>
<accession>A0ABV5YRC4</accession>
<dbReference type="EMBL" id="JBHLZP010000400">
    <property type="protein sequence ID" value="MFB9837609.1"/>
    <property type="molecule type" value="Genomic_DNA"/>
</dbReference>